<dbReference type="InterPro" id="IPR037185">
    <property type="entry name" value="EmrE-like"/>
</dbReference>
<keyword evidence="2" id="KW-1003">Cell membrane</keyword>
<dbReference type="RefSeq" id="WP_074643189.1">
    <property type="nucleotide sequence ID" value="NZ_FOFU01000004.1"/>
</dbReference>
<evidence type="ECO:0000256" key="3">
    <source>
        <dbReference type="ARBA" id="ARBA00022692"/>
    </source>
</evidence>
<sequence length="309" mass="34642">MNKNSQKVLGIILAAVSIFFWGITFVCTKYLLREFSSLEILFYRFISAYLGLWIIHPKFEKIAMRDNILFALAALTGVVLYQLTENIAINYTNASNVSVIVSICPLFTAIISQIFLKEKHLSVWFMIGFVISITGVALVCFNGNTALEFNPKGDVLALLSGICWGFYSMIVSILNRRKYATVAVSRRIFFFSVLIMIPLSLVSWRYTLVNPETTSFFFSFDKTLNATRFSNPVNWINLLFLGVVANGICFTIWNKSCQILGTVKVNCAIYLIPVVTIIFAFFVLGEKITLLGGIGALVTITGLFISEKK</sequence>
<keyword evidence="4 6" id="KW-1133">Transmembrane helix</keyword>
<evidence type="ECO:0000259" key="7">
    <source>
        <dbReference type="Pfam" id="PF00892"/>
    </source>
</evidence>
<keyword evidence="5 6" id="KW-0472">Membrane</keyword>
<evidence type="ECO:0000313" key="9">
    <source>
        <dbReference type="Proteomes" id="UP000182360"/>
    </source>
</evidence>
<protein>
    <submittedName>
        <fullName evidence="8">Permease of the drug/metabolite transporter (DMT) superfamily</fullName>
    </submittedName>
</protein>
<dbReference type="GO" id="GO:0005886">
    <property type="term" value="C:plasma membrane"/>
    <property type="evidence" value="ECO:0007669"/>
    <property type="project" value="UniProtKB-SubCell"/>
</dbReference>
<organism evidence="8 9">
    <name type="scientific">Treponema bryantii</name>
    <dbReference type="NCBI Taxonomy" id="163"/>
    <lineage>
        <taxon>Bacteria</taxon>
        <taxon>Pseudomonadati</taxon>
        <taxon>Spirochaetota</taxon>
        <taxon>Spirochaetia</taxon>
        <taxon>Spirochaetales</taxon>
        <taxon>Treponemataceae</taxon>
        <taxon>Treponema</taxon>
    </lineage>
</organism>
<dbReference type="PANTHER" id="PTHR32322:SF18">
    <property type="entry name" value="S-ADENOSYLMETHIONINE_S-ADENOSYLHOMOCYSTEINE TRANSPORTER"/>
    <property type="match status" value="1"/>
</dbReference>
<dbReference type="Pfam" id="PF00892">
    <property type="entry name" value="EamA"/>
    <property type="match status" value="2"/>
</dbReference>
<dbReference type="OrthoDB" id="9805239at2"/>
<feature type="transmembrane region" description="Helical" evidence="6">
    <location>
        <begin position="67"/>
        <end position="84"/>
    </location>
</feature>
<gene>
    <name evidence="8" type="ORF">SAMN04487977_104203</name>
</gene>
<dbReference type="AlphaFoldDB" id="A0A1H9FXJ9"/>
<evidence type="ECO:0000256" key="2">
    <source>
        <dbReference type="ARBA" id="ARBA00022475"/>
    </source>
</evidence>
<feature type="transmembrane region" description="Helical" evidence="6">
    <location>
        <begin position="12"/>
        <end position="32"/>
    </location>
</feature>
<feature type="domain" description="EamA" evidence="7">
    <location>
        <begin position="152"/>
        <end position="305"/>
    </location>
</feature>
<evidence type="ECO:0000313" key="8">
    <source>
        <dbReference type="EMBL" id="SEQ42620.1"/>
    </source>
</evidence>
<feature type="transmembrane region" description="Helical" evidence="6">
    <location>
        <begin position="156"/>
        <end position="176"/>
    </location>
</feature>
<dbReference type="PANTHER" id="PTHR32322">
    <property type="entry name" value="INNER MEMBRANE TRANSPORTER"/>
    <property type="match status" value="1"/>
</dbReference>
<feature type="transmembrane region" description="Helical" evidence="6">
    <location>
        <begin position="38"/>
        <end position="55"/>
    </location>
</feature>
<feature type="transmembrane region" description="Helical" evidence="6">
    <location>
        <begin position="288"/>
        <end position="306"/>
    </location>
</feature>
<dbReference type="InterPro" id="IPR000620">
    <property type="entry name" value="EamA_dom"/>
</dbReference>
<keyword evidence="9" id="KW-1185">Reference proteome</keyword>
<feature type="transmembrane region" description="Helical" evidence="6">
    <location>
        <begin position="235"/>
        <end position="253"/>
    </location>
</feature>
<feature type="transmembrane region" description="Helical" evidence="6">
    <location>
        <begin position="96"/>
        <end position="116"/>
    </location>
</feature>
<feature type="transmembrane region" description="Helical" evidence="6">
    <location>
        <begin position="265"/>
        <end position="282"/>
    </location>
</feature>
<feature type="domain" description="EamA" evidence="7">
    <location>
        <begin position="9"/>
        <end position="139"/>
    </location>
</feature>
<evidence type="ECO:0000256" key="6">
    <source>
        <dbReference type="SAM" id="Phobius"/>
    </source>
</evidence>
<feature type="transmembrane region" description="Helical" evidence="6">
    <location>
        <begin position="188"/>
        <end position="206"/>
    </location>
</feature>
<dbReference type="Proteomes" id="UP000182360">
    <property type="component" value="Unassembled WGS sequence"/>
</dbReference>
<keyword evidence="3 6" id="KW-0812">Transmembrane</keyword>
<evidence type="ECO:0000256" key="5">
    <source>
        <dbReference type="ARBA" id="ARBA00023136"/>
    </source>
</evidence>
<comment type="subcellular location">
    <subcellularLocation>
        <location evidence="1">Cell membrane</location>
        <topology evidence="1">Multi-pass membrane protein</topology>
    </subcellularLocation>
</comment>
<reference evidence="8 9" key="1">
    <citation type="submission" date="2016-10" db="EMBL/GenBank/DDBJ databases">
        <authorList>
            <person name="de Groot N.N."/>
        </authorList>
    </citation>
    <scope>NUCLEOTIDE SEQUENCE [LARGE SCALE GENOMIC DNA]</scope>
    <source>
        <strain evidence="8 9">B25</strain>
    </source>
</reference>
<dbReference type="SUPFAM" id="SSF103481">
    <property type="entry name" value="Multidrug resistance efflux transporter EmrE"/>
    <property type="match status" value="2"/>
</dbReference>
<feature type="transmembrane region" description="Helical" evidence="6">
    <location>
        <begin position="123"/>
        <end position="144"/>
    </location>
</feature>
<dbReference type="EMBL" id="FOFU01000004">
    <property type="protein sequence ID" value="SEQ42620.1"/>
    <property type="molecule type" value="Genomic_DNA"/>
</dbReference>
<name>A0A1H9FXJ9_9SPIR</name>
<dbReference type="STRING" id="163.SAMN04487775_10953"/>
<dbReference type="InterPro" id="IPR050638">
    <property type="entry name" value="AA-Vitamin_Transporters"/>
</dbReference>
<evidence type="ECO:0000256" key="4">
    <source>
        <dbReference type="ARBA" id="ARBA00022989"/>
    </source>
</evidence>
<accession>A0A1H9FXJ9</accession>
<evidence type="ECO:0000256" key="1">
    <source>
        <dbReference type="ARBA" id="ARBA00004651"/>
    </source>
</evidence>
<proteinExistence type="predicted"/>